<dbReference type="GO" id="GO:0003677">
    <property type="term" value="F:DNA binding"/>
    <property type="evidence" value="ECO:0007669"/>
    <property type="project" value="UniProtKB-KW"/>
</dbReference>
<feature type="domain" description="HTH luxR-type" evidence="4">
    <location>
        <begin position="178"/>
        <end position="243"/>
    </location>
</feature>
<dbReference type="InterPro" id="IPR036693">
    <property type="entry name" value="TF_LuxR_autoind-bd_dom_sf"/>
</dbReference>
<dbReference type="Gene3D" id="1.10.10.10">
    <property type="entry name" value="Winged helix-like DNA-binding domain superfamily/Winged helix DNA-binding domain"/>
    <property type="match status" value="1"/>
</dbReference>
<dbReference type="InterPro" id="IPR016032">
    <property type="entry name" value="Sig_transdc_resp-reg_C-effctor"/>
</dbReference>
<dbReference type="CDD" id="cd06170">
    <property type="entry name" value="LuxR_C_like"/>
    <property type="match status" value="1"/>
</dbReference>
<keyword evidence="2 5" id="KW-0238">DNA-binding</keyword>
<dbReference type="Gene3D" id="3.30.450.80">
    <property type="entry name" value="Transcription factor LuxR-like, autoinducer-binding domain"/>
    <property type="match status" value="1"/>
</dbReference>
<dbReference type="Pfam" id="PF00196">
    <property type="entry name" value="GerE"/>
    <property type="match status" value="1"/>
</dbReference>
<dbReference type="PRINTS" id="PR00038">
    <property type="entry name" value="HTHLUXR"/>
</dbReference>
<proteinExistence type="predicted"/>
<dbReference type="PANTHER" id="PTHR44688:SF16">
    <property type="entry name" value="DNA-BINDING TRANSCRIPTIONAL ACTIVATOR DEVR_DOSR"/>
    <property type="match status" value="1"/>
</dbReference>
<dbReference type="Proteomes" id="UP000528457">
    <property type="component" value="Unassembled WGS sequence"/>
</dbReference>
<organism evidence="5 6">
    <name type="scientific">Pseudoteredinibacter isoporae</name>
    <dbReference type="NCBI Taxonomy" id="570281"/>
    <lineage>
        <taxon>Bacteria</taxon>
        <taxon>Pseudomonadati</taxon>
        <taxon>Pseudomonadota</taxon>
        <taxon>Gammaproteobacteria</taxon>
        <taxon>Cellvibrionales</taxon>
        <taxon>Cellvibrionaceae</taxon>
        <taxon>Pseudoteredinibacter</taxon>
    </lineage>
</organism>
<gene>
    <name evidence="5" type="ORF">HNR48_000156</name>
</gene>
<protein>
    <submittedName>
        <fullName evidence="5">DNA-binding NarL/FixJ family response regulator</fullName>
    </submittedName>
</protein>
<dbReference type="PANTHER" id="PTHR44688">
    <property type="entry name" value="DNA-BINDING TRANSCRIPTIONAL ACTIVATOR DEVR_DOSR"/>
    <property type="match status" value="1"/>
</dbReference>
<dbReference type="InterPro" id="IPR000792">
    <property type="entry name" value="Tscrpt_reg_LuxR_C"/>
</dbReference>
<evidence type="ECO:0000313" key="6">
    <source>
        <dbReference type="Proteomes" id="UP000528457"/>
    </source>
</evidence>
<dbReference type="SUPFAM" id="SSF46894">
    <property type="entry name" value="C-terminal effector domain of the bipartite response regulators"/>
    <property type="match status" value="1"/>
</dbReference>
<sequence>MGLSQRQWQDTLGLIEYFSASEDPSQLRRDCGEALLRLLKADHFASYIWQVEEDEFHSPCQLNLDDRNLARYQDYYQFHDPITHKMRRFQQAVSVNQVIHQADLIKTEFYQDFLSRDGMHYGVNLYVFDESGRNLADFRLWRNKQRRNFEDSDLEMLNIIAPHFRNSMRRLNKKNGQQLIKKYDLTQREFEVLRLLNQAYGDQKIAQELYISLSTCRTHIRRIYQKLDIHQRAKLLDFLKPYQF</sequence>
<name>A0A7X0JQP0_9GAMM</name>
<dbReference type="InParanoid" id="A0A7X0JQP0"/>
<comment type="caution">
    <text evidence="5">The sequence shown here is derived from an EMBL/GenBank/DDBJ whole genome shotgun (WGS) entry which is preliminary data.</text>
</comment>
<dbReference type="InterPro" id="IPR036388">
    <property type="entry name" value="WH-like_DNA-bd_sf"/>
</dbReference>
<dbReference type="SMART" id="SM00421">
    <property type="entry name" value="HTH_LUXR"/>
    <property type="match status" value="1"/>
</dbReference>
<keyword evidence="6" id="KW-1185">Reference proteome</keyword>
<dbReference type="EMBL" id="JACHHT010000001">
    <property type="protein sequence ID" value="MBB6519878.1"/>
    <property type="molecule type" value="Genomic_DNA"/>
</dbReference>
<evidence type="ECO:0000256" key="2">
    <source>
        <dbReference type="ARBA" id="ARBA00023125"/>
    </source>
</evidence>
<evidence type="ECO:0000313" key="5">
    <source>
        <dbReference type="EMBL" id="MBB6519878.1"/>
    </source>
</evidence>
<keyword evidence="1" id="KW-0805">Transcription regulation</keyword>
<dbReference type="RefSeq" id="WP_166852852.1">
    <property type="nucleotide sequence ID" value="NZ_JAAONY010000001.1"/>
</dbReference>
<dbReference type="SUPFAM" id="SSF55781">
    <property type="entry name" value="GAF domain-like"/>
    <property type="match status" value="1"/>
</dbReference>
<dbReference type="PROSITE" id="PS50043">
    <property type="entry name" value="HTH_LUXR_2"/>
    <property type="match status" value="1"/>
</dbReference>
<evidence type="ECO:0000259" key="4">
    <source>
        <dbReference type="PROSITE" id="PS50043"/>
    </source>
</evidence>
<reference evidence="5 6" key="1">
    <citation type="submission" date="2020-08" db="EMBL/GenBank/DDBJ databases">
        <title>Genomic Encyclopedia of Type Strains, Phase IV (KMG-IV): sequencing the most valuable type-strain genomes for metagenomic binning, comparative biology and taxonomic classification.</title>
        <authorList>
            <person name="Goeker M."/>
        </authorList>
    </citation>
    <scope>NUCLEOTIDE SEQUENCE [LARGE SCALE GENOMIC DNA]</scope>
    <source>
        <strain evidence="5 6">DSM 22368</strain>
    </source>
</reference>
<dbReference type="GO" id="GO:0006355">
    <property type="term" value="P:regulation of DNA-templated transcription"/>
    <property type="evidence" value="ECO:0007669"/>
    <property type="project" value="InterPro"/>
</dbReference>
<accession>A0A7X0JQP0</accession>
<dbReference type="AlphaFoldDB" id="A0A7X0JQP0"/>
<evidence type="ECO:0000256" key="3">
    <source>
        <dbReference type="ARBA" id="ARBA00023163"/>
    </source>
</evidence>
<keyword evidence="3" id="KW-0804">Transcription</keyword>
<evidence type="ECO:0000256" key="1">
    <source>
        <dbReference type="ARBA" id="ARBA00023015"/>
    </source>
</evidence>